<reference evidence="1" key="1">
    <citation type="submission" date="2023-06" db="EMBL/GenBank/DDBJ databases">
        <authorList>
            <person name="Kurt Z."/>
        </authorList>
    </citation>
    <scope>NUCLEOTIDE SEQUENCE</scope>
</reference>
<protein>
    <submittedName>
        <fullName evidence="2">Hypothetical_protein</fullName>
    </submittedName>
</protein>
<evidence type="ECO:0000313" key="2">
    <source>
        <dbReference type="EMBL" id="CAL6016631.1"/>
    </source>
</evidence>
<name>A0AA86QGJ1_9EUKA</name>
<dbReference type="AlphaFoldDB" id="A0AA86QGJ1"/>
<sequence length="101" mass="11736">MAGSRQSNVCWMYFGSFSGSKTCTLNNSLNIGSSSLFLTWKTANKLQVLQNSQQIAVQDICIAHILISCRYHVFNKQFVIYCTRREQYNIEHMDEYLLDNR</sequence>
<gene>
    <name evidence="2" type="ORF">HINF_LOCUS25604</name>
    <name evidence="1" type="ORF">HINF_LOCUS46491</name>
</gene>
<reference evidence="2 3" key="2">
    <citation type="submission" date="2024-07" db="EMBL/GenBank/DDBJ databases">
        <authorList>
            <person name="Akdeniz Z."/>
        </authorList>
    </citation>
    <scope>NUCLEOTIDE SEQUENCE [LARGE SCALE GENOMIC DNA]</scope>
</reference>
<dbReference type="EMBL" id="CATOUU010000909">
    <property type="protein sequence ID" value="CAI9958846.1"/>
    <property type="molecule type" value="Genomic_DNA"/>
</dbReference>
<evidence type="ECO:0000313" key="3">
    <source>
        <dbReference type="Proteomes" id="UP001642409"/>
    </source>
</evidence>
<proteinExistence type="predicted"/>
<comment type="caution">
    <text evidence="1">The sequence shown here is derived from an EMBL/GenBank/DDBJ whole genome shotgun (WGS) entry which is preliminary data.</text>
</comment>
<dbReference type="EMBL" id="CAXDID020000076">
    <property type="protein sequence ID" value="CAL6016631.1"/>
    <property type="molecule type" value="Genomic_DNA"/>
</dbReference>
<organism evidence="1">
    <name type="scientific">Hexamita inflata</name>
    <dbReference type="NCBI Taxonomy" id="28002"/>
    <lineage>
        <taxon>Eukaryota</taxon>
        <taxon>Metamonada</taxon>
        <taxon>Diplomonadida</taxon>
        <taxon>Hexamitidae</taxon>
        <taxon>Hexamitinae</taxon>
        <taxon>Hexamita</taxon>
    </lineage>
</organism>
<accession>A0AA86QGJ1</accession>
<keyword evidence="3" id="KW-1185">Reference proteome</keyword>
<evidence type="ECO:0000313" key="1">
    <source>
        <dbReference type="EMBL" id="CAI9958846.1"/>
    </source>
</evidence>
<dbReference type="Proteomes" id="UP001642409">
    <property type="component" value="Unassembled WGS sequence"/>
</dbReference>